<comment type="caution">
    <text evidence="1">The sequence shown here is derived from an EMBL/GenBank/DDBJ whole genome shotgun (WGS) entry which is preliminary data.</text>
</comment>
<proteinExistence type="predicted"/>
<dbReference type="InterPro" id="IPR021327">
    <property type="entry name" value="DUF2934"/>
</dbReference>
<protein>
    <submittedName>
        <fullName evidence="1">DUF2934 domain-containing protein</fullName>
    </submittedName>
</protein>
<gene>
    <name evidence="1" type="ORF">D4Q52_05110</name>
</gene>
<dbReference type="EMBL" id="QYYD01000004">
    <property type="protein sequence ID" value="RJF76528.1"/>
    <property type="molecule type" value="Genomic_DNA"/>
</dbReference>
<organism evidence="1 2">
    <name type="scientific">Rhodopseudomonas palustris</name>
    <dbReference type="NCBI Taxonomy" id="1076"/>
    <lineage>
        <taxon>Bacteria</taxon>
        <taxon>Pseudomonadati</taxon>
        <taxon>Pseudomonadota</taxon>
        <taxon>Alphaproteobacteria</taxon>
        <taxon>Hyphomicrobiales</taxon>
        <taxon>Nitrobacteraceae</taxon>
        <taxon>Rhodopseudomonas</taxon>
    </lineage>
</organism>
<reference evidence="1 2" key="1">
    <citation type="submission" date="2018-09" db="EMBL/GenBank/DDBJ databases">
        <title>Draft genome sequence of Rhodopseudomonas palustris 2.1.18.</title>
        <authorList>
            <person name="Robertson S.L."/>
            <person name="Meyer T.E."/>
            <person name="Kyndt J.A."/>
        </authorList>
    </citation>
    <scope>NUCLEOTIDE SEQUENCE [LARGE SCALE GENOMIC DNA]</scope>
    <source>
        <strain evidence="1 2">2.1.18</strain>
    </source>
</reference>
<dbReference type="OrthoDB" id="9811127at2"/>
<evidence type="ECO:0000313" key="2">
    <source>
        <dbReference type="Proteomes" id="UP000285523"/>
    </source>
</evidence>
<dbReference type="AlphaFoldDB" id="A0A418VK50"/>
<sequence>MQDMDQAIRERAYHMWNEAGRPEGNADAFWLSAQRELLAQSLTQIATVKTAAPKPAAKKAASRKRKAA</sequence>
<name>A0A418VK50_RHOPL</name>
<accession>A0A418VK50</accession>
<dbReference type="Proteomes" id="UP000285523">
    <property type="component" value="Unassembled WGS sequence"/>
</dbReference>
<evidence type="ECO:0000313" key="1">
    <source>
        <dbReference type="EMBL" id="RJF76528.1"/>
    </source>
</evidence>
<dbReference type="RefSeq" id="WP_119855474.1">
    <property type="nucleotide sequence ID" value="NZ_QYYD01000004.1"/>
</dbReference>
<dbReference type="Pfam" id="PF11154">
    <property type="entry name" value="DUF2934"/>
    <property type="match status" value="1"/>
</dbReference>